<dbReference type="PROSITE" id="PS51176">
    <property type="entry name" value="PDH_ADH"/>
    <property type="match status" value="1"/>
</dbReference>
<dbReference type="Pfam" id="PF02153">
    <property type="entry name" value="PDH_N"/>
    <property type="match status" value="1"/>
</dbReference>
<dbReference type="EMBL" id="CP012382">
    <property type="protein sequence ID" value="AKZ58694.1"/>
    <property type="molecule type" value="Genomic_DNA"/>
</dbReference>
<accession>A0A0K2B091</accession>
<dbReference type="NCBIfam" id="NF005112">
    <property type="entry name" value="PRK06545.2-4"/>
    <property type="match status" value="1"/>
</dbReference>
<dbReference type="STRING" id="1889.SAM40697_5143"/>
<evidence type="ECO:0000313" key="5">
    <source>
        <dbReference type="Proteomes" id="UP000061018"/>
    </source>
</evidence>
<sequence length="369" mass="37781">MRTAVIVGTGLVGTSVALALRRRGVDTYLLDSDPTASRTAEALGAGRAREPSACADVAVLAVPPVQVAPVLADLQKRGTARFYTDVASVKCLPGQEVEALGCELTSFVGGHPLAGGERSGPLAARGDLFDGRPWVLVPSERTGDPALNCALELVSLCGATPVLLDAEAHDRAVALVSHVPHLVASLTAARLLEGSESALRLAGQGLRDVTRTAAGSPALWTDILSANAGPVAEVLEALASDALGVAEALRRVERQGGDAGSGSVALSELLQRGVDGRNGIPGKHGVPDAHFAAVEVSVGDSPGELARLFADAAKAGVNIEDIDMEHSSDRLMGRARLAVLPGRAGVLADELRLGGWTVRLADWPGGQGT</sequence>
<dbReference type="Gene3D" id="3.40.50.720">
    <property type="entry name" value="NAD(P)-binding Rossmann-like Domain"/>
    <property type="match status" value="1"/>
</dbReference>
<comment type="similarity">
    <text evidence="1">Belongs to the prephenate/arogenate dehydrogenase family.</text>
</comment>
<dbReference type="Gene3D" id="1.10.3660.10">
    <property type="entry name" value="6-phosphogluconate dehydrogenase C-terminal like domain"/>
    <property type="match status" value="1"/>
</dbReference>
<dbReference type="Pfam" id="PF20463">
    <property type="entry name" value="PDH_C"/>
    <property type="match status" value="1"/>
</dbReference>
<dbReference type="AlphaFoldDB" id="A0A0K2B091"/>
<dbReference type="NCBIfam" id="NF005109">
    <property type="entry name" value="PRK06545.2-1"/>
    <property type="match status" value="1"/>
</dbReference>
<evidence type="ECO:0000259" key="3">
    <source>
        <dbReference type="PROSITE" id="PS51176"/>
    </source>
</evidence>
<evidence type="ECO:0000256" key="1">
    <source>
        <dbReference type="ARBA" id="ARBA00007964"/>
    </source>
</evidence>
<dbReference type="GO" id="GO:0006571">
    <property type="term" value="P:tyrosine biosynthetic process"/>
    <property type="evidence" value="ECO:0007669"/>
    <property type="project" value="InterPro"/>
</dbReference>
<evidence type="ECO:0000313" key="4">
    <source>
        <dbReference type="EMBL" id="AKZ58694.1"/>
    </source>
</evidence>
<dbReference type="InterPro" id="IPR050812">
    <property type="entry name" value="Preph/Arog_dehydrog"/>
</dbReference>
<dbReference type="SUPFAM" id="SSF51735">
    <property type="entry name" value="NAD(P)-binding Rossmann-fold domains"/>
    <property type="match status" value="1"/>
</dbReference>
<dbReference type="PANTHER" id="PTHR21363">
    <property type="entry name" value="PREPHENATE DEHYDROGENASE"/>
    <property type="match status" value="1"/>
</dbReference>
<dbReference type="InterPro" id="IPR046825">
    <property type="entry name" value="PDH_C"/>
</dbReference>
<dbReference type="GO" id="GO:0070403">
    <property type="term" value="F:NAD+ binding"/>
    <property type="evidence" value="ECO:0007669"/>
    <property type="project" value="InterPro"/>
</dbReference>
<dbReference type="GO" id="GO:0004665">
    <property type="term" value="F:prephenate dehydrogenase (NADP+) activity"/>
    <property type="evidence" value="ECO:0007669"/>
    <property type="project" value="InterPro"/>
</dbReference>
<protein>
    <submittedName>
        <fullName evidence="4">Putative prephenate dehydrogenase NovF</fullName>
        <ecNumber evidence="4">1.3.1.12</ecNumber>
    </submittedName>
</protein>
<dbReference type="InterPro" id="IPR008927">
    <property type="entry name" value="6-PGluconate_DH-like_C_sf"/>
</dbReference>
<name>A0A0K2B091_STRA7</name>
<organism evidence="4 5">
    <name type="scientific">Streptomyces ambofaciens (strain ATCC 23877 / 3486 / DSM 40053 / JCM 4204 / NBRC 12836 / NRRL B-2516)</name>
    <dbReference type="NCBI Taxonomy" id="278992"/>
    <lineage>
        <taxon>Bacteria</taxon>
        <taxon>Bacillati</taxon>
        <taxon>Actinomycetota</taxon>
        <taxon>Actinomycetes</taxon>
        <taxon>Kitasatosporales</taxon>
        <taxon>Streptomycetaceae</taxon>
        <taxon>Streptomyces</taxon>
    </lineage>
</organism>
<dbReference type="SUPFAM" id="SSF48179">
    <property type="entry name" value="6-phosphogluconate dehydrogenase C-terminal domain-like"/>
    <property type="match status" value="1"/>
</dbReference>
<keyword evidence="2 4" id="KW-0560">Oxidoreductase</keyword>
<feature type="domain" description="Prephenate/arogenate dehydrogenase" evidence="3">
    <location>
        <begin position="2"/>
        <end position="282"/>
    </location>
</feature>
<dbReference type="InterPro" id="IPR003099">
    <property type="entry name" value="Prephen_DH"/>
</dbReference>
<gene>
    <name evidence="4" type="primary">novF</name>
    <name evidence="4" type="ORF">SAM23877_5649</name>
</gene>
<dbReference type="PANTHER" id="PTHR21363:SF0">
    <property type="entry name" value="PREPHENATE DEHYDROGENASE [NADP(+)]"/>
    <property type="match status" value="1"/>
</dbReference>
<dbReference type="EC" id="1.3.1.12" evidence="4"/>
<dbReference type="NCBIfam" id="NF005111">
    <property type="entry name" value="PRK06545.2-3"/>
    <property type="match status" value="1"/>
</dbReference>
<dbReference type="Proteomes" id="UP000061018">
    <property type="component" value="Chromosome"/>
</dbReference>
<evidence type="ECO:0000256" key="2">
    <source>
        <dbReference type="ARBA" id="ARBA00023002"/>
    </source>
</evidence>
<dbReference type="KEGG" id="samb:SAM23877_5649"/>
<dbReference type="GO" id="GO:0008977">
    <property type="term" value="F:prephenate dehydrogenase (NAD+) activity"/>
    <property type="evidence" value="ECO:0007669"/>
    <property type="project" value="UniProtKB-EC"/>
</dbReference>
<dbReference type="InterPro" id="IPR036291">
    <property type="entry name" value="NAD(P)-bd_dom_sf"/>
</dbReference>
<dbReference type="InterPro" id="IPR046826">
    <property type="entry name" value="PDH_N"/>
</dbReference>
<dbReference type="RefSeq" id="WP_053138572.1">
    <property type="nucleotide sequence ID" value="NZ_CP012382.1"/>
</dbReference>
<reference evidence="5" key="1">
    <citation type="journal article" date="2015" name="J. Biotechnol.">
        <title>Complete genome sequence of Streptomyces ambofaciens ATCC 23877, the spiramycin producer.</title>
        <authorList>
            <person name="Thibessard A."/>
            <person name="Haas D."/>
            <person name="Gerbaud C."/>
            <person name="Aigle B."/>
            <person name="Lautru S."/>
            <person name="Pernodet J.L."/>
            <person name="Leblond P."/>
        </authorList>
    </citation>
    <scope>NUCLEOTIDE SEQUENCE [LARGE SCALE GENOMIC DNA]</scope>
    <source>
        <strain evidence="5">ATCC 23877 / 3486 / DSM 40053 / JCM 4204 / NBRC 12836 / NRRL B-2516</strain>
    </source>
</reference>
<proteinExistence type="inferred from homology"/>